<accession>A0AAN6RWK4</accession>
<dbReference type="EMBL" id="MU855351">
    <property type="protein sequence ID" value="KAK3905630.1"/>
    <property type="molecule type" value="Genomic_DNA"/>
</dbReference>
<organism evidence="2 3">
    <name type="scientific">Staphylotrichum tortipilum</name>
    <dbReference type="NCBI Taxonomy" id="2831512"/>
    <lineage>
        <taxon>Eukaryota</taxon>
        <taxon>Fungi</taxon>
        <taxon>Dikarya</taxon>
        <taxon>Ascomycota</taxon>
        <taxon>Pezizomycotina</taxon>
        <taxon>Sordariomycetes</taxon>
        <taxon>Sordariomycetidae</taxon>
        <taxon>Sordariales</taxon>
        <taxon>Chaetomiaceae</taxon>
        <taxon>Staphylotrichum</taxon>
    </lineage>
</organism>
<dbReference type="Proteomes" id="UP001303889">
    <property type="component" value="Unassembled WGS sequence"/>
</dbReference>
<dbReference type="AlphaFoldDB" id="A0AAN6RWK4"/>
<evidence type="ECO:0008006" key="4">
    <source>
        <dbReference type="Google" id="ProtNLM"/>
    </source>
</evidence>
<reference evidence="2" key="2">
    <citation type="submission" date="2023-05" db="EMBL/GenBank/DDBJ databases">
        <authorList>
            <consortium name="Lawrence Berkeley National Laboratory"/>
            <person name="Steindorff A."/>
            <person name="Hensen N."/>
            <person name="Bonometti L."/>
            <person name="Westerberg I."/>
            <person name="Brannstrom I.O."/>
            <person name="Guillou S."/>
            <person name="Cros-Aarteil S."/>
            <person name="Calhoun S."/>
            <person name="Haridas S."/>
            <person name="Kuo A."/>
            <person name="Mondo S."/>
            <person name="Pangilinan J."/>
            <person name="Riley R."/>
            <person name="Labutti K."/>
            <person name="Andreopoulos B."/>
            <person name="Lipzen A."/>
            <person name="Chen C."/>
            <person name="Yanf M."/>
            <person name="Daum C."/>
            <person name="Ng V."/>
            <person name="Clum A."/>
            <person name="Ohm R."/>
            <person name="Martin F."/>
            <person name="Silar P."/>
            <person name="Natvig D."/>
            <person name="Lalanne C."/>
            <person name="Gautier V."/>
            <person name="Ament-Velasquez S.L."/>
            <person name="Kruys A."/>
            <person name="Hutchinson M.I."/>
            <person name="Powell A.J."/>
            <person name="Barry K."/>
            <person name="Miller A.N."/>
            <person name="Grigoriev I.V."/>
            <person name="Debuchy R."/>
            <person name="Gladieux P."/>
            <person name="Thoren M.H."/>
            <person name="Johannesson H."/>
        </authorList>
    </citation>
    <scope>NUCLEOTIDE SEQUENCE</scope>
    <source>
        <strain evidence="2">CBS 103.79</strain>
    </source>
</reference>
<feature type="region of interest" description="Disordered" evidence="1">
    <location>
        <begin position="121"/>
        <end position="149"/>
    </location>
</feature>
<evidence type="ECO:0000256" key="1">
    <source>
        <dbReference type="SAM" id="MobiDB-lite"/>
    </source>
</evidence>
<evidence type="ECO:0000313" key="2">
    <source>
        <dbReference type="EMBL" id="KAK3905630.1"/>
    </source>
</evidence>
<sequence length="310" mass="33361">MIPSCIIGQQLVAAAKIDLLIAILSQLPTASLLPLVGVSHRFYAATLRILKQRLHDALTRPDQRLMLECYHPAEKLTTPYLFCNYLRTDSFAGMEAAAEGHPPPPEEVGAGLRGIYSHFRPVEHDGSQGQQPRSRRARPPVRPSAPGTLAERPAVDVYLDGDESFAQLCATTNLVRLSARPGLFRGHVNVGDGVVRVWREWLVEQAQAQAQGQTPEAKGEVGVLWADAARDVGLRFRVAEQDVRDQHPVLVGSGETLPAAYRLEFDELLVRSSALLVGAEKAAAQAAQAGAAVSATAADAEGKAIVLASF</sequence>
<reference evidence="2" key="1">
    <citation type="journal article" date="2023" name="Mol. Phylogenet. Evol.">
        <title>Genome-scale phylogeny and comparative genomics of the fungal order Sordariales.</title>
        <authorList>
            <person name="Hensen N."/>
            <person name="Bonometti L."/>
            <person name="Westerberg I."/>
            <person name="Brannstrom I.O."/>
            <person name="Guillou S."/>
            <person name="Cros-Aarteil S."/>
            <person name="Calhoun S."/>
            <person name="Haridas S."/>
            <person name="Kuo A."/>
            <person name="Mondo S."/>
            <person name="Pangilinan J."/>
            <person name="Riley R."/>
            <person name="LaButti K."/>
            <person name="Andreopoulos B."/>
            <person name="Lipzen A."/>
            <person name="Chen C."/>
            <person name="Yan M."/>
            <person name="Daum C."/>
            <person name="Ng V."/>
            <person name="Clum A."/>
            <person name="Steindorff A."/>
            <person name="Ohm R.A."/>
            <person name="Martin F."/>
            <person name="Silar P."/>
            <person name="Natvig D.O."/>
            <person name="Lalanne C."/>
            <person name="Gautier V."/>
            <person name="Ament-Velasquez S.L."/>
            <person name="Kruys A."/>
            <person name="Hutchinson M.I."/>
            <person name="Powell A.J."/>
            <person name="Barry K."/>
            <person name="Miller A.N."/>
            <person name="Grigoriev I.V."/>
            <person name="Debuchy R."/>
            <person name="Gladieux P."/>
            <person name="Hiltunen Thoren M."/>
            <person name="Johannesson H."/>
        </authorList>
    </citation>
    <scope>NUCLEOTIDE SEQUENCE</scope>
    <source>
        <strain evidence="2">CBS 103.79</strain>
    </source>
</reference>
<keyword evidence="3" id="KW-1185">Reference proteome</keyword>
<evidence type="ECO:0000313" key="3">
    <source>
        <dbReference type="Proteomes" id="UP001303889"/>
    </source>
</evidence>
<gene>
    <name evidence="2" type="ORF">C8A05DRAFT_41431</name>
</gene>
<comment type="caution">
    <text evidence="2">The sequence shown here is derived from an EMBL/GenBank/DDBJ whole genome shotgun (WGS) entry which is preliminary data.</text>
</comment>
<protein>
    <recommendedName>
        <fullName evidence="4">F-box domain-containing protein</fullName>
    </recommendedName>
</protein>
<proteinExistence type="predicted"/>
<name>A0AAN6RWK4_9PEZI</name>